<evidence type="ECO:0000256" key="6">
    <source>
        <dbReference type="ARBA" id="ARBA00023136"/>
    </source>
</evidence>
<feature type="transmembrane region" description="Helical" evidence="8">
    <location>
        <begin position="335"/>
        <end position="355"/>
    </location>
</feature>
<proteinExistence type="predicted"/>
<dbReference type="InParanoid" id="A0A6P7NPV4"/>
<keyword evidence="9" id="KW-1185">Reference proteome</keyword>
<keyword evidence="2" id="KW-0808">Transferase</keyword>
<comment type="subcellular location">
    <subcellularLocation>
        <location evidence="1">Endoplasmic reticulum membrane</location>
        <topology evidence="1">Multi-pass membrane protein</topology>
    </subcellularLocation>
</comment>
<evidence type="ECO:0000313" key="10">
    <source>
        <dbReference type="RefSeq" id="XP_029019569.1"/>
    </source>
</evidence>
<evidence type="ECO:0000256" key="4">
    <source>
        <dbReference type="ARBA" id="ARBA00022824"/>
    </source>
</evidence>
<keyword evidence="5 8" id="KW-1133">Transmembrane helix</keyword>
<dbReference type="GeneID" id="114862958"/>
<dbReference type="InterPro" id="IPR004299">
    <property type="entry name" value="MBOAT_fam"/>
</dbReference>
<dbReference type="Proteomes" id="UP000515150">
    <property type="component" value="Chromosome 9"/>
</dbReference>
<keyword evidence="3 8" id="KW-0812">Transmembrane</keyword>
<protein>
    <submittedName>
        <fullName evidence="10">Ghrelin O-acyltransferase</fullName>
    </submittedName>
</protein>
<evidence type="ECO:0000256" key="2">
    <source>
        <dbReference type="ARBA" id="ARBA00022679"/>
    </source>
</evidence>
<dbReference type="PANTHER" id="PTHR13906">
    <property type="entry name" value="PORCUPINE"/>
    <property type="match status" value="1"/>
</dbReference>
<evidence type="ECO:0000256" key="5">
    <source>
        <dbReference type="ARBA" id="ARBA00022989"/>
    </source>
</evidence>
<dbReference type="AlphaFoldDB" id="A0A6P7NPV4"/>
<dbReference type="InterPro" id="IPR049941">
    <property type="entry name" value="LPLAT_7/PORCN-like"/>
</dbReference>
<dbReference type="PANTHER" id="PTHR13906:SF3">
    <property type="entry name" value="GHRELIN O-ACYLTRANSFERASE"/>
    <property type="match status" value="1"/>
</dbReference>
<gene>
    <name evidence="10" type="primary">mboat4</name>
</gene>
<feature type="transmembrane region" description="Helical" evidence="8">
    <location>
        <begin position="42"/>
        <end position="63"/>
    </location>
</feature>
<dbReference type="GO" id="GO:0005789">
    <property type="term" value="C:endoplasmic reticulum membrane"/>
    <property type="evidence" value="ECO:0007669"/>
    <property type="project" value="UniProtKB-SubCell"/>
</dbReference>
<evidence type="ECO:0000313" key="9">
    <source>
        <dbReference type="Proteomes" id="UP000515150"/>
    </source>
</evidence>
<evidence type="ECO:0000256" key="8">
    <source>
        <dbReference type="SAM" id="Phobius"/>
    </source>
</evidence>
<sequence length="433" mass="49137">MGLIDSLWERHQFLMHQCILLPFALLFCFLSKRGYLSLTCRYVFVSVGGCVLAVVTMGAFSLLPLVSASAFVLLLCSVDSGSVHSWALGLQMLWQTFWHLLIQYREYYLQEPVSTRLFVAVSSLMLLTQRITSLSMDVQEQKVPLPSNAASTQSLCAQLLPLISYVFSFTSLLGGPLCPYRRFVSHMEALNLHSPPCPRSVLFLKLAQVFMLELLKHCLVRFMKQSTCDPSSSVVLCGVLWTWALALVLRIQYYSHWRISECLSHAAGFGFGANSCADSPDWSSISDGDFWTTEASTRVSEFARRWNATTASWLRRLVYIRCKRFPLLMTFGFSLWWHGLHFGHFVGFLTWAACVKADYFIHRHLYPQPSGAGLKLLYTCLCWINTQMIITFIVIAVELRNLSSLKLLIVTYVGLFPLCNIIYLFVCSFHAAV</sequence>
<dbReference type="OrthoDB" id="286734at2759"/>
<dbReference type="CTD" id="619373"/>
<keyword evidence="7" id="KW-0012">Acyltransferase</keyword>
<dbReference type="GO" id="GO:0016412">
    <property type="term" value="F:serine O-acyltransferase activity"/>
    <property type="evidence" value="ECO:0007669"/>
    <property type="project" value="TreeGrafter"/>
</dbReference>
<organism evidence="9 10">
    <name type="scientific">Betta splendens</name>
    <name type="common">Siamese fighting fish</name>
    <dbReference type="NCBI Taxonomy" id="158456"/>
    <lineage>
        <taxon>Eukaryota</taxon>
        <taxon>Metazoa</taxon>
        <taxon>Chordata</taxon>
        <taxon>Craniata</taxon>
        <taxon>Vertebrata</taxon>
        <taxon>Euteleostomi</taxon>
        <taxon>Actinopterygii</taxon>
        <taxon>Neopterygii</taxon>
        <taxon>Teleostei</taxon>
        <taxon>Neoteleostei</taxon>
        <taxon>Acanthomorphata</taxon>
        <taxon>Anabantaria</taxon>
        <taxon>Anabantiformes</taxon>
        <taxon>Anabantoidei</taxon>
        <taxon>Osphronemidae</taxon>
        <taxon>Betta</taxon>
    </lineage>
</organism>
<keyword evidence="4" id="KW-0256">Endoplasmic reticulum</keyword>
<feature type="transmembrane region" description="Helical" evidence="8">
    <location>
        <begin position="409"/>
        <end position="432"/>
    </location>
</feature>
<evidence type="ECO:0000256" key="7">
    <source>
        <dbReference type="ARBA" id="ARBA00023315"/>
    </source>
</evidence>
<dbReference type="Pfam" id="PF03062">
    <property type="entry name" value="MBOAT"/>
    <property type="match status" value="1"/>
</dbReference>
<evidence type="ECO:0000256" key="1">
    <source>
        <dbReference type="ARBA" id="ARBA00004477"/>
    </source>
</evidence>
<dbReference type="RefSeq" id="XP_029019569.1">
    <property type="nucleotide sequence ID" value="XM_029163736.3"/>
</dbReference>
<keyword evidence="6 8" id="KW-0472">Membrane</keyword>
<name>A0A6P7NPV4_BETSP</name>
<dbReference type="KEGG" id="bspl:114862958"/>
<accession>A0A6P7NPV4</accession>
<evidence type="ECO:0000256" key="3">
    <source>
        <dbReference type="ARBA" id="ARBA00022692"/>
    </source>
</evidence>
<feature type="transmembrane region" description="Helical" evidence="8">
    <location>
        <begin position="12"/>
        <end position="30"/>
    </location>
</feature>
<reference evidence="10" key="1">
    <citation type="submission" date="2025-08" db="UniProtKB">
        <authorList>
            <consortium name="RefSeq"/>
        </authorList>
    </citation>
    <scope>IDENTIFICATION</scope>
</reference>
<dbReference type="FunCoup" id="A0A6P7NPV4">
    <property type="interactions" value="300"/>
</dbReference>
<dbReference type="GO" id="GO:0030258">
    <property type="term" value="P:lipid modification"/>
    <property type="evidence" value="ECO:0007669"/>
    <property type="project" value="TreeGrafter"/>
</dbReference>
<feature type="transmembrane region" description="Helical" evidence="8">
    <location>
        <begin position="376"/>
        <end position="397"/>
    </location>
</feature>